<evidence type="ECO:0000313" key="4">
    <source>
        <dbReference type="EMBL" id="ETW91995.1"/>
    </source>
</evidence>
<dbReference type="InterPro" id="IPR051914">
    <property type="entry name" value="FAD-linked_OxidoTrans_Type4"/>
</dbReference>
<name>W4L2V0_ENTF1</name>
<dbReference type="SUPFAM" id="SSF55103">
    <property type="entry name" value="FAD-linked oxidases, C-terminal domain"/>
    <property type="match status" value="1"/>
</dbReference>
<dbReference type="Proteomes" id="UP000019141">
    <property type="component" value="Unassembled WGS sequence"/>
</dbReference>
<dbReference type="Gene3D" id="3.30.70.2190">
    <property type="match status" value="1"/>
</dbReference>
<dbReference type="InterPro" id="IPR004113">
    <property type="entry name" value="FAD-bd_oxidored_4_C"/>
</dbReference>
<dbReference type="InterPro" id="IPR016169">
    <property type="entry name" value="FAD-bd_PCMH_sub2"/>
</dbReference>
<dbReference type="EMBL" id="AZHW01001759">
    <property type="protein sequence ID" value="ETW91995.1"/>
    <property type="molecule type" value="Genomic_DNA"/>
</dbReference>
<dbReference type="AlphaFoldDB" id="W4L2V0"/>
<keyword evidence="1" id="KW-0285">Flavoprotein</keyword>
<dbReference type="PANTHER" id="PTHR42934:SF1">
    <property type="entry name" value="GLYCOLATE OXIDASE SUBUNIT GLCD"/>
    <property type="match status" value="1"/>
</dbReference>
<feature type="non-terminal residue" evidence="4">
    <location>
        <position position="210"/>
    </location>
</feature>
<comment type="caution">
    <text evidence="4">The sequence shown here is derived from an EMBL/GenBank/DDBJ whole genome shotgun (WGS) entry which is preliminary data.</text>
</comment>
<accession>W4L2V0</accession>
<dbReference type="InterPro" id="IPR016166">
    <property type="entry name" value="FAD-bd_PCMH"/>
</dbReference>
<reference evidence="4 5" key="1">
    <citation type="journal article" date="2014" name="Nature">
        <title>An environmental bacterial taxon with a large and distinct metabolic repertoire.</title>
        <authorList>
            <person name="Wilson M.C."/>
            <person name="Mori T."/>
            <person name="Ruckert C."/>
            <person name="Uria A.R."/>
            <person name="Helf M.J."/>
            <person name="Takada K."/>
            <person name="Gernert C."/>
            <person name="Steffens U.A."/>
            <person name="Heycke N."/>
            <person name="Schmitt S."/>
            <person name="Rinke C."/>
            <person name="Helfrich E.J."/>
            <person name="Brachmann A.O."/>
            <person name="Gurgui C."/>
            <person name="Wakimoto T."/>
            <person name="Kracht M."/>
            <person name="Crusemann M."/>
            <person name="Hentschel U."/>
            <person name="Abe I."/>
            <person name="Matsunaga S."/>
            <person name="Kalinowski J."/>
            <person name="Takeyama H."/>
            <person name="Piel J."/>
        </authorList>
    </citation>
    <scope>NUCLEOTIDE SEQUENCE [LARGE SCALE GENOMIC DNA]</scope>
    <source>
        <strain evidence="5">TSY1</strain>
    </source>
</reference>
<dbReference type="GO" id="GO:0071949">
    <property type="term" value="F:FAD binding"/>
    <property type="evidence" value="ECO:0007669"/>
    <property type="project" value="InterPro"/>
</dbReference>
<evidence type="ECO:0000259" key="3">
    <source>
        <dbReference type="PROSITE" id="PS51387"/>
    </source>
</evidence>
<dbReference type="PROSITE" id="PS51387">
    <property type="entry name" value="FAD_PCMH"/>
    <property type="match status" value="1"/>
</dbReference>
<protein>
    <recommendedName>
        <fullName evidence="3">FAD-binding PCMH-type domain-containing protein</fullName>
    </recommendedName>
</protein>
<proteinExistence type="predicted"/>
<keyword evidence="5" id="KW-1185">Reference proteome</keyword>
<evidence type="ECO:0000256" key="2">
    <source>
        <dbReference type="ARBA" id="ARBA00022827"/>
    </source>
</evidence>
<dbReference type="InterPro" id="IPR016164">
    <property type="entry name" value="FAD-linked_Oxase-like_C"/>
</dbReference>
<keyword evidence="2" id="KW-0274">FAD</keyword>
<dbReference type="Gene3D" id="3.30.465.10">
    <property type="match status" value="1"/>
</dbReference>
<dbReference type="Pfam" id="PF02913">
    <property type="entry name" value="FAD-oxidase_C"/>
    <property type="match status" value="1"/>
</dbReference>
<feature type="non-terminal residue" evidence="4">
    <location>
        <position position="1"/>
    </location>
</feature>
<feature type="domain" description="FAD-binding PCMH-type" evidence="3">
    <location>
        <begin position="1"/>
        <end position="49"/>
    </location>
</feature>
<dbReference type="PANTHER" id="PTHR42934">
    <property type="entry name" value="GLYCOLATE OXIDASE SUBUNIT GLCD"/>
    <property type="match status" value="1"/>
</dbReference>
<gene>
    <name evidence="4" type="ORF">ETSY1_45765</name>
</gene>
<organism evidence="4 5">
    <name type="scientific">Entotheonella factor</name>
    <dbReference type="NCBI Taxonomy" id="1429438"/>
    <lineage>
        <taxon>Bacteria</taxon>
        <taxon>Pseudomonadati</taxon>
        <taxon>Nitrospinota/Tectimicrobiota group</taxon>
        <taxon>Candidatus Tectimicrobiota</taxon>
        <taxon>Candidatus Entotheonellia</taxon>
        <taxon>Candidatus Entotheonellales</taxon>
        <taxon>Candidatus Entotheonellaceae</taxon>
        <taxon>Candidatus Entotheonella</taxon>
    </lineage>
</organism>
<evidence type="ECO:0000313" key="5">
    <source>
        <dbReference type="Proteomes" id="UP000019141"/>
    </source>
</evidence>
<dbReference type="GO" id="GO:0003824">
    <property type="term" value="F:catalytic activity"/>
    <property type="evidence" value="ECO:0007669"/>
    <property type="project" value="InterPro"/>
</dbReference>
<sequence>LEVVLPTGDVVHLGGATPDTPGYDLTGLFVGSEGTFGIVTQITVRLMRKPEAVKTILGTFATVSDASNAVSGIIGAGIIPAALEMMDNLTIQAVEAATGAGLPLDAGAVLLIELDGIANGMETDAARIADICNEHGCLGVRVAKDEAERALLWKGRKEAFGAIGRLTPNYYTHDGVIPRTRLPEALERLLDISQKHKLRIANVFHAGDGN</sequence>
<evidence type="ECO:0000256" key="1">
    <source>
        <dbReference type="ARBA" id="ARBA00022630"/>
    </source>
</evidence>